<evidence type="ECO:0008006" key="3">
    <source>
        <dbReference type="Google" id="ProtNLM"/>
    </source>
</evidence>
<proteinExistence type="predicted"/>
<dbReference type="Proteomes" id="UP001439984">
    <property type="component" value="Unassembled WGS sequence"/>
</dbReference>
<name>A0ABV1IR97_9FIRM</name>
<comment type="caution">
    <text evidence="1">The sequence shown here is derived from an EMBL/GenBank/DDBJ whole genome shotgun (WGS) entry which is preliminary data.</text>
</comment>
<gene>
    <name evidence="1" type="ORF">AAAU72_13220</name>
</gene>
<reference evidence="1 2" key="1">
    <citation type="submission" date="2024-04" db="EMBL/GenBank/DDBJ databases">
        <title>Human intestinal bacterial collection.</title>
        <authorList>
            <person name="Pauvert C."/>
            <person name="Hitch T.C.A."/>
            <person name="Clavel T."/>
        </authorList>
    </citation>
    <scope>NUCLEOTIDE SEQUENCE [LARGE SCALE GENOMIC DNA]</scope>
    <source>
        <strain evidence="1 2">CLA-AA-H236</strain>
    </source>
</reference>
<dbReference type="RefSeq" id="WP_227623610.1">
    <property type="nucleotide sequence ID" value="NZ_JBBNIB010000158.1"/>
</dbReference>
<organism evidence="1 2">
    <name type="scientific">Faecalibacterium longum</name>
    <dbReference type="NCBI Taxonomy" id="1851428"/>
    <lineage>
        <taxon>Bacteria</taxon>
        <taxon>Bacillati</taxon>
        <taxon>Bacillota</taxon>
        <taxon>Clostridia</taxon>
        <taxon>Eubacteriales</taxon>
        <taxon>Oscillospiraceae</taxon>
        <taxon>Faecalibacterium</taxon>
    </lineage>
</organism>
<evidence type="ECO:0000313" key="1">
    <source>
        <dbReference type="EMBL" id="MEQ2689118.1"/>
    </source>
</evidence>
<sequence length="349" mass="40465">MTATRQQRTFYRTFSQHGTGSAMVELEPKDVALLVHISYLDIFEKAAEWFDERFFNIAQRDFYKIERKDVDALPELTVDGAIRYLQLSGVTDTENIIYLYMKNLSELWRRRFKFYNILKTQSFPTTEQIGPRCLLEYGNCDDKLLFSWMTWRKLIYDVDNRSAQETGYLFEPILASCLGGEPMSHRNSPVKRIDAQGNRTNEGRQVDCYIEEAKEVYELKLRVTIAASGQGRFGEEMSFPYEARKAGLTPILIVFDPTPSALLEKLKLKYLEEGGRCAIGEEAWKMLITRAGKEMGKYIEKYIKPPISKMEEMNIVKPQNIHLSTSKESIIISDEAHERYIIPRSVIIE</sequence>
<protein>
    <recommendedName>
        <fullName evidence="3">Restriction endonuclease</fullName>
    </recommendedName>
</protein>
<keyword evidence="2" id="KW-1185">Reference proteome</keyword>
<dbReference type="EMBL" id="JBBNIB010000158">
    <property type="protein sequence ID" value="MEQ2689118.1"/>
    <property type="molecule type" value="Genomic_DNA"/>
</dbReference>
<evidence type="ECO:0000313" key="2">
    <source>
        <dbReference type="Proteomes" id="UP001439984"/>
    </source>
</evidence>
<accession>A0ABV1IR97</accession>